<evidence type="ECO:0000256" key="2">
    <source>
        <dbReference type="SAM" id="Phobius"/>
    </source>
</evidence>
<proteinExistence type="predicted"/>
<organism evidence="3 4">
    <name type="scientific">Herbidospora galbida</name>
    <dbReference type="NCBI Taxonomy" id="2575442"/>
    <lineage>
        <taxon>Bacteria</taxon>
        <taxon>Bacillati</taxon>
        <taxon>Actinomycetota</taxon>
        <taxon>Actinomycetes</taxon>
        <taxon>Streptosporangiales</taxon>
        <taxon>Streptosporangiaceae</taxon>
        <taxon>Herbidospora</taxon>
    </lineage>
</organism>
<feature type="region of interest" description="Disordered" evidence="1">
    <location>
        <begin position="541"/>
        <end position="565"/>
    </location>
</feature>
<dbReference type="EMBL" id="SZQA01000029">
    <property type="protein sequence ID" value="TKK85229.1"/>
    <property type="molecule type" value="Genomic_DNA"/>
</dbReference>
<feature type="transmembrane region" description="Helical" evidence="2">
    <location>
        <begin position="165"/>
        <end position="187"/>
    </location>
</feature>
<evidence type="ECO:0000313" key="4">
    <source>
        <dbReference type="Proteomes" id="UP000308705"/>
    </source>
</evidence>
<reference evidence="3 4" key="1">
    <citation type="submission" date="2019-04" db="EMBL/GenBank/DDBJ databases">
        <title>Herbidospora sp. NEAU-GS14.nov., a novel actinomycete isolated from soil.</title>
        <authorList>
            <person name="Han L."/>
        </authorList>
    </citation>
    <scope>NUCLEOTIDE SEQUENCE [LARGE SCALE GENOMIC DNA]</scope>
    <source>
        <strain evidence="3 4">NEAU-GS14</strain>
    </source>
</reference>
<feature type="compositionally biased region" description="Basic and acidic residues" evidence="1">
    <location>
        <begin position="551"/>
        <end position="565"/>
    </location>
</feature>
<comment type="caution">
    <text evidence="3">The sequence shown here is derived from an EMBL/GenBank/DDBJ whole genome shotgun (WGS) entry which is preliminary data.</text>
</comment>
<name>A0A4U3MAA4_9ACTN</name>
<dbReference type="RefSeq" id="WP_137249793.1">
    <property type="nucleotide sequence ID" value="NZ_SZQA01000029.1"/>
</dbReference>
<evidence type="ECO:0000256" key="1">
    <source>
        <dbReference type="SAM" id="MobiDB-lite"/>
    </source>
</evidence>
<sequence>MRTLRLDAATRHLCAGVYLDRIFRIKVLHKVHNDTRHMIAPSYGFDLVPVIRHAWRAWILEHAQHVAVVLVLSVGFAANPPAVAGVGCVLCVVTVVRLAARKGSELARRQAKAAADSFLHRVTWRSDTEALRQGRRIVRLGAWAVLGLLTVPFLLASMQGVHPEAMVRTTLLLLGLLAGVVAVRAAVTQRCMNVMHNADPLYNTPTTARLAGIAAQQHHPVVIYRRPEPPASDEDDEFRLPRLRLDEEEEEFFVGAGLLVHRWMPPLAIQLRAEGDGEEKDEFARPPFRASELVAYLRGAMAPIGDADDPTSLPGFQIRDRLYAPEDDVVDRPAWLWKGLDQSEIDAAVDSPYGALHHFLEIRTSATGEIVTTVFLRVTVKGRTLSLDFAATALTRTPREFQILEGHAESGGGAVVRAVLRALAGLPGQVSAAYWLVLAPWTLLGACLAGRNGLVRPRRGRTVGPVVSIRAERATDWENKSAFDEVTIQDHVKLIELRLLNCTETFLRGRGVDVSGFSKRAASIINAGILNMGGRVDVKDSAVGPNSQYRNDVRDDSKAEEGAHG</sequence>
<dbReference type="Proteomes" id="UP000308705">
    <property type="component" value="Unassembled WGS sequence"/>
</dbReference>
<keyword evidence="2" id="KW-0812">Transmembrane</keyword>
<evidence type="ECO:0000313" key="3">
    <source>
        <dbReference type="EMBL" id="TKK85229.1"/>
    </source>
</evidence>
<keyword evidence="4" id="KW-1185">Reference proteome</keyword>
<gene>
    <name evidence="3" type="ORF">FDA94_26530</name>
</gene>
<protein>
    <submittedName>
        <fullName evidence="3">Uncharacterized protein</fullName>
    </submittedName>
</protein>
<dbReference type="AlphaFoldDB" id="A0A4U3MAA4"/>
<keyword evidence="2" id="KW-1133">Transmembrane helix</keyword>
<accession>A0A4U3MAA4</accession>
<feature type="transmembrane region" description="Helical" evidence="2">
    <location>
        <begin position="140"/>
        <end position="159"/>
    </location>
</feature>
<dbReference type="OrthoDB" id="3078176at2"/>
<keyword evidence="2" id="KW-0472">Membrane</keyword>